<reference evidence="1" key="1">
    <citation type="submission" date="2014-09" db="EMBL/GenBank/DDBJ databases">
        <authorList>
            <person name="Magalhaes I.L.F."/>
            <person name="Oliveira U."/>
            <person name="Santos F.R."/>
            <person name="Vidigal T.H.D.A."/>
            <person name="Brescovit A.D."/>
            <person name="Santos A.J."/>
        </authorList>
    </citation>
    <scope>NUCLEOTIDE SEQUENCE</scope>
    <source>
        <tissue evidence="1">Shoot tissue taken approximately 20 cm above the soil surface</tissue>
    </source>
</reference>
<evidence type="ECO:0000313" key="1">
    <source>
        <dbReference type="EMBL" id="JAD66911.1"/>
    </source>
</evidence>
<organism evidence="1">
    <name type="scientific">Arundo donax</name>
    <name type="common">Giant reed</name>
    <name type="synonym">Donax arundinaceus</name>
    <dbReference type="NCBI Taxonomy" id="35708"/>
    <lineage>
        <taxon>Eukaryota</taxon>
        <taxon>Viridiplantae</taxon>
        <taxon>Streptophyta</taxon>
        <taxon>Embryophyta</taxon>
        <taxon>Tracheophyta</taxon>
        <taxon>Spermatophyta</taxon>
        <taxon>Magnoliopsida</taxon>
        <taxon>Liliopsida</taxon>
        <taxon>Poales</taxon>
        <taxon>Poaceae</taxon>
        <taxon>PACMAD clade</taxon>
        <taxon>Arundinoideae</taxon>
        <taxon>Arundineae</taxon>
        <taxon>Arundo</taxon>
    </lineage>
</organism>
<proteinExistence type="predicted"/>
<dbReference type="EMBL" id="GBRH01230984">
    <property type="protein sequence ID" value="JAD66911.1"/>
    <property type="molecule type" value="Transcribed_RNA"/>
</dbReference>
<dbReference type="AlphaFoldDB" id="A0A0A9BUB1"/>
<sequence>MNLRCSCRCPLLWSRDKILCYISSKEPSGAGFNQGLLARVPNILLVCCYFQL</sequence>
<protein>
    <submittedName>
        <fullName evidence="1">Uncharacterized protein</fullName>
    </submittedName>
</protein>
<name>A0A0A9BUB1_ARUDO</name>
<reference evidence="1" key="2">
    <citation type="journal article" date="2015" name="Data Brief">
        <title>Shoot transcriptome of the giant reed, Arundo donax.</title>
        <authorList>
            <person name="Barrero R.A."/>
            <person name="Guerrero F.D."/>
            <person name="Moolhuijzen P."/>
            <person name="Goolsby J.A."/>
            <person name="Tidwell J."/>
            <person name="Bellgard S.E."/>
            <person name="Bellgard M.I."/>
        </authorList>
    </citation>
    <scope>NUCLEOTIDE SEQUENCE</scope>
    <source>
        <tissue evidence="1">Shoot tissue taken approximately 20 cm above the soil surface</tissue>
    </source>
</reference>
<accession>A0A0A9BUB1</accession>